<dbReference type="InterPro" id="IPR029061">
    <property type="entry name" value="THDP-binding"/>
</dbReference>
<dbReference type="OrthoDB" id="3194735at2"/>
<dbReference type="GO" id="GO:0050660">
    <property type="term" value="F:flavin adenine dinucleotide binding"/>
    <property type="evidence" value="ECO:0007669"/>
    <property type="project" value="TreeGrafter"/>
</dbReference>
<dbReference type="InterPro" id="IPR011766">
    <property type="entry name" value="TPP_enzyme_TPP-bd"/>
</dbReference>
<feature type="domain" description="Thiamine pyrophosphate enzyme central" evidence="4">
    <location>
        <begin position="221"/>
        <end position="355"/>
    </location>
</feature>
<dbReference type="CDD" id="cd07035">
    <property type="entry name" value="TPP_PYR_POX_like"/>
    <property type="match status" value="1"/>
</dbReference>
<comment type="caution">
    <text evidence="7">The sequence shown here is derived from an EMBL/GenBank/DDBJ whole genome shotgun (WGS) entry which is preliminary data.</text>
</comment>
<reference evidence="7 8" key="1">
    <citation type="journal article" date="2016" name="Int. J. Syst. Evol. Microbiol.">
        <title>Arsenicitalea aurantiaca gen. nov., sp. nov., a new member of the family Hyphomicrobiaceae, isolated from high-arsenic sediment.</title>
        <authorList>
            <person name="Mu Y."/>
            <person name="Zhou L."/>
            <person name="Zeng X.C."/>
            <person name="Liu L."/>
            <person name="Pan Y."/>
            <person name="Chen X."/>
            <person name="Wang J."/>
            <person name="Li S."/>
            <person name="Li W.J."/>
            <person name="Wang Y."/>
        </authorList>
    </citation>
    <scope>NUCLEOTIDE SEQUENCE [LARGE SCALE GENOMIC DNA]</scope>
    <source>
        <strain evidence="7 8">42-50</strain>
    </source>
</reference>
<dbReference type="InterPro" id="IPR029035">
    <property type="entry name" value="DHS-like_NAD/FAD-binding_dom"/>
</dbReference>
<evidence type="ECO:0000313" key="7">
    <source>
        <dbReference type="EMBL" id="RUT29287.1"/>
    </source>
</evidence>
<dbReference type="PANTHER" id="PTHR18968:SF9">
    <property type="entry name" value="3D-(3,5_4)-TRIHYDROXYCYCLOHEXANE-1,2-DIONE HYDROLASE"/>
    <property type="match status" value="1"/>
</dbReference>
<dbReference type="Gene3D" id="3.40.50.1220">
    <property type="entry name" value="TPP-binding domain"/>
    <property type="match status" value="1"/>
</dbReference>
<dbReference type="InterPro" id="IPR012001">
    <property type="entry name" value="Thiamin_PyroP_enz_TPP-bd_dom"/>
</dbReference>
<sequence>MSDKTIRLTMAQAVALFLSRQQTVIDGKTVPIFGGVFAIFGHGNVAGLGEALYGVRDSLPTFRGQNEQGMANAAIAFAKASFRRRMMAVTSSIGPGATNMVTAAALAHVNRLPVLLLPGDVFANRLPDPVLQQVEDFADGTVSANDCFRPVSRYFDRITRPEQIMPALRRAMQVLTDPALCGPVTLALCQDVQAEAYDYPQEFFAETVWHHRRPSPDAWELAEAAEALRHAKRPVIIAGGGVLYSEASAALIDFAQAHGVPVMETQAGKSSLPHTHRLNMGAVGVTGSSAANALAEEADLVLAVGTRLQDFTTGSWGLFKADGHRIIGLNVQPFDAGKHRALPLVADARIGLEALGTLLRGWQAPASWQSQADAGRQHWLAAAETALAPTNAALPSDAQVIGAVHRARGSEAVLVCAAGGLPGELHKLWPAGGPGSYHLEYGFSTMGYEIAGGLGVKLARPEADVVVMVGDGSYLMANSEIVSALMLGLKLTIVVLDNAGFGCINRLQMATGGANFNNLFADTRHETLPTVDFAAHAASMGAVARKVASIGELETALADTRDERRTTVLVIDTDPIATTEAGGHWWDVAVPEISARAEVRAARTQYEKALQSRGG</sequence>
<evidence type="ECO:0000259" key="6">
    <source>
        <dbReference type="Pfam" id="PF02776"/>
    </source>
</evidence>
<dbReference type="NCBIfam" id="TIGR04377">
    <property type="entry name" value="myo_inos_iolD"/>
    <property type="match status" value="1"/>
</dbReference>
<dbReference type="GO" id="GO:0009099">
    <property type="term" value="P:L-valine biosynthetic process"/>
    <property type="evidence" value="ECO:0007669"/>
    <property type="project" value="TreeGrafter"/>
</dbReference>
<dbReference type="Pfam" id="PF02776">
    <property type="entry name" value="TPP_enzyme_N"/>
    <property type="match status" value="1"/>
</dbReference>
<evidence type="ECO:0000256" key="1">
    <source>
        <dbReference type="ARBA" id="ARBA00007812"/>
    </source>
</evidence>
<dbReference type="GO" id="GO:0009097">
    <property type="term" value="P:isoleucine biosynthetic process"/>
    <property type="evidence" value="ECO:0007669"/>
    <property type="project" value="TreeGrafter"/>
</dbReference>
<dbReference type="GO" id="GO:0003984">
    <property type="term" value="F:acetolactate synthase activity"/>
    <property type="evidence" value="ECO:0007669"/>
    <property type="project" value="TreeGrafter"/>
</dbReference>
<evidence type="ECO:0000259" key="5">
    <source>
        <dbReference type="Pfam" id="PF02775"/>
    </source>
</evidence>
<dbReference type="GO" id="GO:0005948">
    <property type="term" value="C:acetolactate synthase complex"/>
    <property type="evidence" value="ECO:0007669"/>
    <property type="project" value="TreeGrafter"/>
</dbReference>
<gene>
    <name evidence="7" type="primary">iolD</name>
    <name evidence="7" type="ORF">EMQ25_14265</name>
</gene>
<dbReference type="InterPro" id="IPR030817">
    <property type="entry name" value="Myo_inos_IolD"/>
</dbReference>
<dbReference type="EMBL" id="RZNJ01000005">
    <property type="protein sequence ID" value="RUT29287.1"/>
    <property type="molecule type" value="Genomic_DNA"/>
</dbReference>
<evidence type="ECO:0000259" key="4">
    <source>
        <dbReference type="Pfam" id="PF00205"/>
    </source>
</evidence>
<dbReference type="RefSeq" id="WP_127189277.1">
    <property type="nucleotide sequence ID" value="NZ_RZNJ01000005.1"/>
</dbReference>
<dbReference type="InterPro" id="IPR000399">
    <property type="entry name" value="TPP-bd_CS"/>
</dbReference>
<protein>
    <submittedName>
        <fullName evidence="7">3D-(3,5/4)-trihydroxycyclohexane-1,2-dione acylhydrolase (Decyclizing)</fullName>
        <ecNumber evidence="7">3.7.1.22</ecNumber>
    </submittedName>
</protein>
<keyword evidence="7" id="KW-0378">Hydrolase</keyword>
<feature type="domain" description="Thiamine pyrophosphate enzyme N-terminal TPP-binding" evidence="6">
    <location>
        <begin position="48"/>
        <end position="132"/>
    </location>
</feature>
<proteinExistence type="inferred from homology"/>
<dbReference type="Pfam" id="PF02775">
    <property type="entry name" value="TPP_enzyme_C"/>
    <property type="match status" value="1"/>
</dbReference>
<dbReference type="InterPro" id="IPR045229">
    <property type="entry name" value="TPP_enz"/>
</dbReference>
<dbReference type="GO" id="GO:0000287">
    <property type="term" value="F:magnesium ion binding"/>
    <property type="evidence" value="ECO:0007669"/>
    <property type="project" value="InterPro"/>
</dbReference>
<dbReference type="AlphaFoldDB" id="A0A433X5G0"/>
<name>A0A433X5G0_9HYPH</name>
<accession>A0A433X5G0</accession>
<evidence type="ECO:0000256" key="2">
    <source>
        <dbReference type="ARBA" id="ARBA00023052"/>
    </source>
</evidence>
<dbReference type="SUPFAM" id="SSF52467">
    <property type="entry name" value="DHS-like NAD/FAD-binding domain"/>
    <property type="match status" value="1"/>
</dbReference>
<evidence type="ECO:0000256" key="3">
    <source>
        <dbReference type="RuleBase" id="RU362132"/>
    </source>
</evidence>
<keyword evidence="2 3" id="KW-0786">Thiamine pyrophosphate</keyword>
<dbReference type="Pfam" id="PF00205">
    <property type="entry name" value="TPP_enzyme_M"/>
    <property type="match status" value="1"/>
</dbReference>
<dbReference type="InterPro" id="IPR012000">
    <property type="entry name" value="Thiamin_PyroP_enz_cen_dom"/>
</dbReference>
<comment type="similarity">
    <text evidence="1 3">Belongs to the TPP enzyme family.</text>
</comment>
<dbReference type="Proteomes" id="UP000281547">
    <property type="component" value="Unassembled WGS sequence"/>
</dbReference>
<dbReference type="Gene3D" id="3.40.50.970">
    <property type="match status" value="2"/>
</dbReference>
<dbReference type="PANTHER" id="PTHR18968">
    <property type="entry name" value="THIAMINE PYROPHOSPHATE ENZYMES"/>
    <property type="match status" value="1"/>
</dbReference>
<dbReference type="PROSITE" id="PS00187">
    <property type="entry name" value="TPP_ENZYMES"/>
    <property type="match status" value="1"/>
</dbReference>
<organism evidence="7 8">
    <name type="scientific">Arsenicitalea aurantiaca</name>
    <dbReference type="NCBI Taxonomy" id="1783274"/>
    <lineage>
        <taxon>Bacteria</taxon>
        <taxon>Pseudomonadati</taxon>
        <taxon>Pseudomonadota</taxon>
        <taxon>Alphaproteobacteria</taxon>
        <taxon>Hyphomicrobiales</taxon>
        <taxon>Devosiaceae</taxon>
        <taxon>Arsenicitalea</taxon>
    </lineage>
</organism>
<dbReference type="EC" id="3.7.1.22" evidence="7"/>
<evidence type="ECO:0000313" key="8">
    <source>
        <dbReference type="Proteomes" id="UP000281547"/>
    </source>
</evidence>
<dbReference type="GO" id="GO:0019310">
    <property type="term" value="P:inositol catabolic process"/>
    <property type="evidence" value="ECO:0007669"/>
    <property type="project" value="InterPro"/>
</dbReference>
<dbReference type="SUPFAM" id="SSF52518">
    <property type="entry name" value="Thiamin diphosphate-binding fold (THDP-binding)"/>
    <property type="match status" value="2"/>
</dbReference>
<keyword evidence="8" id="KW-1185">Reference proteome</keyword>
<dbReference type="GO" id="GO:0030976">
    <property type="term" value="F:thiamine pyrophosphate binding"/>
    <property type="evidence" value="ECO:0007669"/>
    <property type="project" value="InterPro"/>
</dbReference>
<feature type="domain" description="Thiamine pyrophosphate enzyme TPP-binding" evidence="5">
    <location>
        <begin position="419"/>
        <end position="570"/>
    </location>
</feature>
<dbReference type="GO" id="GO:0102481">
    <property type="term" value="F:3D-(3,5/4)-trihydroxycyclohexane-1,2-dione hydrolase activity"/>
    <property type="evidence" value="ECO:0007669"/>
    <property type="project" value="UniProtKB-EC"/>
</dbReference>